<gene>
    <name evidence="2" type="ORF">B0T16DRAFT_337385</name>
</gene>
<name>A0AA39XQX1_9PEZI</name>
<evidence type="ECO:0000259" key="1">
    <source>
        <dbReference type="Pfam" id="PF06985"/>
    </source>
</evidence>
<accession>A0AA39XQX1</accession>
<comment type="caution">
    <text evidence="2">The sequence shown here is derived from an EMBL/GenBank/DDBJ whole genome shotgun (WGS) entry which is preliminary data.</text>
</comment>
<dbReference type="PANTHER" id="PTHR24148:SF64">
    <property type="entry name" value="HETEROKARYON INCOMPATIBILITY DOMAIN-CONTAINING PROTEIN"/>
    <property type="match status" value="1"/>
</dbReference>
<dbReference type="InterPro" id="IPR052895">
    <property type="entry name" value="HetReg/Transcr_Mod"/>
</dbReference>
<feature type="domain" description="Heterokaryon incompatibility" evidence="1">
    <location>
        <begin position="48"/>
        <end position="187"/>
    </location>
</feature>
<dbReference type="PANTHER" id="PTHR24148">
    <property type="entry name" value="ANKYRIN REPEAT DOMAIN-CONTAINING PROTEIN 39 HOMOLOG-RELATED"/>
    <property type="match status" value="1"/>
</dbReference>
<dbReference type="Proteomes" id="UP001174936">
    <property type="component" value="Unassembled WGS sequence"/>
</dbReference>
<sequence>MAFSQLPEYQYTRLEHEHIRMVTLHPGAPTDPLRISINTRYLHFCPAYTAVSYVWGSSERPHLIDAADTATGAIRVTENLRNLLLNIRPGPEEERIYVWADSICINQEDQKEKTEQVKLMGRIFARADKTIFYLGEEDEDSKMAFKTVKILNMMKGWPWPPGAPDIWRPFIRFLTRPWFYRTWIIQEVVVAK</sequence>
<dbReference type="InterPro" id="IPR010730">
    <property type="entry name" value="HET"/>
</dbReference>
<proteinExistence type="predicted"/>
<reference evidence="2" key="1">
    <citation type="submission" date="2023-06" db="EMBL/GenBank/DDBJ databases">
        <title>Genome-scale phylogeny and comparative genomics of the fungal order Sordariales.</title>
        <authorList>
            <consortium name="Lawrence Berkeley National Laboratory"/>
            <person name="Hensen N."/>
            <person name="Bonometti L."/>
            <person name="Westerberg I."/>
            <person name="Brannstrom I.O."/>
            <person name="Guillou S."/>
            <person name="Cros-Aarteil S."/>
            <person name="Calhoun S."/>
            <person name="Haridas S."/>
            <person name="Kuo A."/>
            <person name="Mondo S."/>
            <person name="Pangilinan J."/>
            <person name="Riley R."/>
            <person name="Labutti K."/>
            <person name="Andreopoulos B."/>
            <person name="Lipzen A."/>
            <person name="Chen C."/>
            <person name="Yanf M."/>
            <person name="Daum C."/>
            <person name="Ng V."/>
            <person name="Clum A."/>
            <person name="Steindorff A."/>
            <person name="Ohm R."/>
            <person name="Martin F."/>
            <person name="Silar P."/>
            <person name="Natvig D."/>
            <person name="Lalanne C."/>
            <person name="Gautier V."/>
            <person name="Ament-Velasquez S.L."/>
            <person name="Kruys A."/>
            <person name="Hutchinson M.I."/>
            <person name="Powell A.J."/>
            <person name="Barry K."/>
            <person name="Miller A.N."/>
            <person name="Grigoriev I.V."/>
            <person name="Debuchy R."/>
            <person name="Gladieux P."/>
            <person name="Thoren M.H."/>
            <person name="Johannesson H."/>
        </authorList>
    </citation>
    <scope>NUCLEOTIDE SEQUENCE</scope>
    <source>
        <strain evidence="2">SMH2532-1</strain>
    </source>
</reference>
<evidence type="ECO:0000313" key="3">
    <source>
        <dbReference type="Proteomes" id="UP001174936"/>
    </source>
</evidence>
<dbReference type="EMBL" id="JAULSV010000007">
    <property type="protein sequence ID" value="KAK0638563.1"/>
    <property type="molecule type" value="Genomic_DNA"/>
</dbReference>
<feature type="non-terminal residue" evidence="2">
    <location>
        <position position="192"/>
    </location>
</feature>
<dbReference type="Pfam" id="PF06985">
    <property type="entry name" value="HET"/>
    <property type="match status" value="1"/>
</dbReference>
<protein>
    <submittedName>
        <fullName evidence="2">Heterokaryon incompatibility protein-domain-containing protein</fullName>
    </submittedName>
</protein>
<keyword evidence="3" id="KW-1185">Reference proteome</keyword>
<evidence type="ECO:0000313" key="2">
    <source>
        <dbReference type="EMBL" id="KAK0638563.1"/>
    </source>
</evidence>
<organism evidence="2 3">
    <name type="scientific">Cercophora newfieldiana</name>
    <dbReference type="NCBI Taxonomy" id="92897"/>
    <lineage>
        <taxon>Eukaryota</taxon>
        <taxon>Fungi</taxon>
        <taxon>Dikarya</taxon>
        <taxon>Ascomycota</taxon>
        <taxon>Pezizomycotina</taxon>
        <taxon>Sordariomycetes</taxon>
        <taxon>Sordariomycetidae</taxon>
        <taxon>Sordariales</taxon>
        <taxon>Lasiosphaeriaceae</taxon>
        <taxon>Cercophora</taxon>
    </lineage>
</organism>
<dbReference type="AlphaFoldDB" id="A0AA39XQX1"/>